<feature type="binding site" evidence="7">
    <location>
        <position position="132"/>
    </location>
    <ligand>
        <name>Zn(2+)</name>
        <dbReference type="ChEBI" id="CHEBI:29105"/>
        <note>structural</note>
    </ligand>
</feature>
<feature type="binding site" evidence="7">
    <location>
        <begin position="12"/>
        <end position="17"/>
    </location>
    <ligand>
        <name>ATP</name>
        <dbReference type="ChEBI" id="CHEBI:30616"/>
    </ligand>
</feature>
<sequence length="216" mass="24469">MNMNMVFLGPPGAGKGTYAKELVRILEIPHISTGDMFREAVASGSELGKKVEEILKKGDLVPDDLTISIVKERLSHEDCKKGFILDGFPRTVDQAKALDEILTSLGRELGYAVYFEVSEDIVVKRITNRRICKKCGKIYNLITLPPKIDGKCDICGGELYQREDDREEVVRNRYKVYMNNTYPVIEYYQKQNKLFTIDGASGVDSVIKEVLNIIRR</sequence>
<keyword evidence="3 7" id="KW-0479">Metal-binding</keyword>
<reference evidence="12" key="1">
    <citation type="submission" date="2016-11" db="EMBL/GenBank/DDBJ databases">
        <authorList>
            <person name="Varghese N."/>
            <person name="Submissions S."/>
        </authorList>
    </citation>
    <scope>NUCLEOTIDE SEQUENCE [LARGE SCALE GENOMIC DNA]</scope>
    <source>
        <strain evidence="12">DSM 15807</strain>
    </source>
</reference>
<dbReference type="NCBIfam" id="NF001386">
    <property type="entry name" value="PRK00279.2-4"/>
    <property type="match status" value="1"/>
</dbReference>
<dbReference type="InterPro" id="IPR000850">
    <property type="entry name" value="Adenylat/UMP-CMP_kin"/>
</dbReference>
<evidence type="ECO:0000256" key="9">
    <source>
        <dbReference type="RuleBase" id="RU003331"/>
    </source>
</evidence>
<comment type="domain">
    <text evidence="7">Consists of three domains, a large central CORE domain and two small peripheral domains, NMPbind and LID, which undergo movements during catalysis. The LID domain closes over the site of phosphoryl transfer upon ATP binding. Assembling and dissambling the active center during each catalytic cycle provides an effective means to prevent ATP hydrolysis. Some bacteria have evolved a zinc-coordinating structure that stabilizes the LID domain.</text>
</comment>
<dbReference type="GO" id="GO:0005737">
    <property type="term" value="C:cytoplasm"/>
    <property type="evidence" value="ECO:0007669"/>
    <property type="project" value="UniProtKB-SubCell"/>
</dbReference>
<feature type="binding site" evidence="7">
    <location>
        <position position="38"/>
    </location>
    <ligand>
        <name>AMP</name>
        <dbReference type="ChEBI" id="CHEBI:456215"/>
    </ligand>
</feature>
<feature type="region of interest" description="LID" evidence="7">
    <location>
        <begin position="128"/>
        <end position="165"/>
    </location>
</feature>
<dbReference type="Pfam" id="PF00406">
    <property type="entry name" value="ADK"/>
    <property type="match status" value="1"/>
</dbReference>
<organism evidence="11 12">
    <name type="scientific">Thermosipho atlanticus DSM 15807</name>
    <dbReference type="NCBI Taxonomy" id="1123380"/>
    <lineage>
        <taxon>Bacteria</taxon>
        <taxon>Thermotogati</taxon>
        <taxon>Thermotogota</taxon>
        <taxon>Thermotogae</taxon>
        <taxon>Thermotogales</taxon>
        <taxon>Fervidobacteriaceae</taxon>
        <taxon>Thermosipho</taxon>
    </lineage>
</organism>
<keyword evidence="7 9" id="KW-0067">ATP-binding</keyword>
<feature type="binding site" evidence="7">
    <location>
        <begin position="87"/>
        <end position="90"/>
    </location>
    <ligand>
        <name>AMP</name>
        <dbReference type="ChEBI" id="CHEBI:456215"/>
    </ligand>
</feature>
<proteinExistence type="inferred from homology"/>
<comment type="pathway">
    <text evidence="7">Purine metabolism; AMP biosynthesis via salvage pathway; AMP from ADP: step 1/1.</text>
</comment>
<evidence type="ECO:0000256" key="8">
    <source>
        <dbReference type="RuleBase" id="RU003330"/>
    </source>
</evidence>
<feature type="binding site" evidence="7">
    <location>
        <position position="201"/>
    </location>
    <ligand>
        <name>ATP</name>
        <dbReference type="ChEBI" id="CHEBI:30616"/>
    </ligand>
</feature>
<dbReference type="UniPathway" id="UPA00588">
    <property type="reaction ID" value="UER00649"/>
</dbReference>
<feature type="binding site" evidence="7">
    <location>
        <position position="129"/>
    </location>
    <ligand>
        <name>ATP</name>
        <dbReference type="ChEBI" id="CHEBI:30616"/>
    </ligand>
</feature>
<feature type="binding site" evidence="7">
    <location>
        <position position="162"/>
    </location>
    <ligand>
        <name>AMP</name>
        <dbReference type="ChEBI" id="CHEBI:456215"/>
    </ligand>
</feature>
<evidence type="ECO:0000313" key="12">
    <source>
        <dbReference type="Proteomes" id="UP000242592"/>
    </source>
</evidence>
<evidence type="ECO:0000256" key="3">
    <source>
        <dbReference type="ARBA" id="ARBA00022723"/>
    </source>
</evidence>
<dbReference type="Proteomes" id="UP000242592">
    <property type="component" value="Unassembled WGS sequence"/>
</dbReference>
<evidence type="ECO:0000256" key="2">
    <source>
        <dbReference type="ARBA" id="ARBA00022679"/>
    </source>
</evidence>
<dbReference type="GO" id="GO:0004017">
    <property type="term" value="F:AMP kinase activity"/>
    <property type="evidence" value="ECO:0007669"/>
    <property type="project" value="UniProtKB-UniRule"/>
</dbReference>
<keyword evidence="6 7" id="KW-0418">Kinase</keyword>
<evidence type="ECO:0000256" key="5">
    <source>
        <dbReference type="ARBA" id="ARBA00022741"/>
    </source>
</evidence>
<comment type="similarity">
    <text evidence="7 8">Belongs to the adenylate kinase family.</text>
</comment>
<dbReference type="NCBIfam" id="TIGR01351">
    <property type="entry name" value="adk"/>
    <property type="match status" value="1"/>
</dbReference>
<dbReference type="PANTHER" id="PTHR23359">
    <property type="entry name" value="NUCLEOTIDE KINASE"/>
    <property type="match status" value="1"/>
</dbReference>
<dbReference type="GO" id="GO:0044209">
    <property type="term" value="P:AMP salvage"/>
    <property type="evidence" value="ECO:0007669"/>
    <property type="project" value="UniProtKB-UniRule"/>
</dbReference>
<comment type="function">
    <text evidence="7">Catalyzes the reversible transfer of the terminal phosphate group between ATP and AMP. Plays an important role in cellular energy homeostasis and in adenine nucleotide metabolism.</text>
</comment>
<dbReference type="STRING" id="1123380.SAMN02745199_1299"/>
<comment type="catalytic activity">
    <reaction evidence="7 9">
        <text>AMP + ATP = 2 ADP</text>
        <dbReference type="Rhea" id="RHEA:12973"/>
        <dbReference type="ChEBI" id="CHEBI:30616"/>
        <dbReference type="ChEBI" id="CHEBI:456215"/>
        <dbReference type="ChEBI" id="CHEBI:456216"/>
        <dbReference type="EC" id="2.7.4.3"/>
    </reaction>
</comment>
<protein>
    <recommendedName>
        <fullName evidence="7 9">Adenylate kinase</fullName>
        <shortName evidence="7">AK</shortName>
        <ecNumber evidence="7 9">2.7.4.3</ecNumber>
    </recommendedName>
    <alternativeName>
        <fullName evidence="7">ATP-AMP transphosphorylase</fullName>
    </alternativeName>
    <alternativeName>
        <fullName evidence="7">ATP:AMP phosphotransferase</fullName>
    </alternativeName>
    <alternativeName>
        <fullName evidence="7">Adenylate monophosphate kinase</fullName>
    </alternativeName>
</protein>
<feature type="binding site" evidence="7">
    <location>
        <position position="152"/>
    </location>
    <ligand>
        <name>Zn(2+)</name>
        <dbReference type="ChEBI" id="CHEBI:29105"/>
        <note>structural</note>
    </ligand>
</feature>
<feature type="binding site" evidence="7">
    <location>
        <position position="155"/>
    </location>
    <ligand>
        <name>Zn(2+)</name>
        <dbReference type="ChEBI" id="CHEBI:29105"/>
        <note>structural</note>
    </ligand>
</feature>
<dbReference type="InterPro" id="IPR033690">
    <property type="entry name" value="Adenylat_kinase_CS"/>
</dbReference>
<dbReference type="InterPro" id="IPR006259">
    <property type="entry name" value="Adenyl_kin_sub"/>
</dbReference>
<dbReference type="CDD" id="cd01428">
    <property type="entry name" value="ADK"/>
    <property type="match status" value="1"/>
</dbReference>
<evidence type="ECO:0000256" key="6">
    <source>
        <dbReference type="ARBA" id="ARBA00022777"/>
    </source>
</evidence>
<feature type="region of interest" description="NMP" evidence="7">
    <location>
        <begin position="32"/>
        <end position="61"/>
    </location>
</feature>
<dbReference type="FunFam" id="3.40.50.300:FF:000106">
    <property type="entry name" value="Adenylate kinase mitochondrial"/>
    <property type="match status" value="1"/>
</dbReference>
<keyword evidence="12" id="KW-1185">Reference proteome</keyword>
<feature type="binding site" evidence="7">
    <location>
        <position position="94"/>
    </location>
    <ligand>
        <name>AMP</name>
        <dbReference type="ChEBI" id="CHEBI:456215"/>
    </ligand>
</feature>
<dbReference type="EC" id="2.7.4.3" evidence="7 9"/>
<feature type="domain" description="Adenylate kinase active site lid" evidence="10">
    <location>
        <begin position="129"/>
        <end position="164"/>
    </location>
</feature>
<dbReference type="GO" id="GO:0005524">
    <property type="term" value="F:ATP binding"/>
    <property type="evidence" value="ECO:0007669"/>
    <property type="project" value="UniProtKB-UniRule"/>
</dbReference>
<feature type="binding site" evidence="7">
    <location>
        <position position="135"/>
    </location>
    <ligand>
        <name>Zn(2+)</name>
        <dbReference type="ChEBI" id="CHEBI:29105"/>
        <note>structural</note>
    </ligand>
</feature>
<name>A0A1M5TGK3_9BACT</name>
<evidence type="ECO:0000256" key="7">
    <source>
        <dbReference type="HAMAP-Rule" id="MF_00235"/>
    </source>
</evidence>
<feature type="binding site" evidence="7">
    <location>
        <position position="173"/>
    </location>
    <ligand>
        <name>AMP</name>
        <dbReference type="ChEBI" id="CHEBI:456215"/>
    </ligand>
</feature>
<accession>A0A1M5TGK3</accession>
<dbReference type="NCBIfam" id="NF001380">
    <property type="entry name" value="PRK00279.1-2"/>
    <property type="match status" value="1"/>
</dbReference>
<dbReference type="Pfam" id="PF05191">
    <property type="entry name" value="ADK_lid"/>
    <property type="match status" value="1"/>
</dbReference>
<dbReference type="PRINTS" id="PR00094">
    <property type="entry name" value="ADENYLTKNASE"/>
</dbReference>
<keyword evidence="4 7" id="KW-0545">Nucleotide biosynthesis</keyword>
<feature type="binding site" evidence="7">
    <location>
        <begin position="59"/>
        <end position="61"/>
    </location>
    <ligand>
        <name>AMP</name>
        <dbReference type="ChEBI" id="CHEBI:456215"/>
    </ligand>
</feature>
<dbReference type="NCBIfam" id="NF011099">
    <property type="entry name" value="PRK14526.1"/>
    <property type="match status" value="1"/>
</dbReference>
<evidence type="ECO:0000313" key="11">
    <source>
        <dbReference type="EMBL" id="SHH49882.1"/>
    </source>
</evidence>
<dbReference type="Gene3D" id="3.40.50.300">
    <property type="entry name" value="P-loop containing nucleotide triphosphate hydrolases"/>
    <property type="match status" value="1"/>
</dbReference>
<dbReference type="InterPro" id="IPR027417">
    <property type="entry name" value="P-loop_NTPase"/>
</dbReference>
<keyword evidence="2 7" id="KW-0808">Transferase</keyword>
<evidence type="ECO:0000256" key="4">
    <source>
        <dbReference type="ARBA" id="ARBA00022727"/>
    </source>
</evidence>
<dbReference type="NCBIfam" id="NF011100">
    <property type="entry name" value="PRK14527.1"/>
    <property type="match status" value="1"/>
</dbReference>
<gene>
    <name evidence="7" type="primary">adk</name>
    <name evidence="11" type="ORF">SAMN02745199_1299</name>
</gene>
<feature type="binding site" evidence="7">
    <location>
        <position position="33"/>
    </location>
    <ligand>
        <name>AMP</name>
        <dbReference type="ChEBI" id="CHEBI:456215"/>
    </ligand>
</feature>
<dbReference type="PROSITE" id="PS00113">
    <property type="entry name" value="ADENYLATE_KINASE"/>
    <property type="match status" value="1"/>
</dbReference>
<dbReference type="SUPFAM" id="SSF52540">
    <property type="entry name" value="P-loop containing nucleoside triphosphate hydrolases"/>
    <property type="match status" value="1"/>
</dbReference>
<keyword evidence="7" id="KW-0862">Zinc</keyword>
<keyword evidence="1 7" id="KW-0963">Cytoplasm</keyword>
<comment type="subunit">
    <text evidence="7 9">Monomer.</text>
</comment>
<dbReference type="GO" id="GO:0008270">
    <property type="term" value="F:zinc ion binding"/>
    <property type="evidence" value="ECO:0007669"/>
    <property type="project" value="UniProtKB-UniRule"/>
</dbReference>
<feature type="binding site" evidence="7">
    <location>
        <begin position="138"/>
        <end position="139"/>
    </location>
    <ligand>
        <name>ATP</name>
        <dbReference type="ChEBI" id="CHEBI:30616"/>
    </ligand>
</feature>
<dbReference type="NCBIfam" id="NF001381">
    <property type="entry name" value="PRK00279.1-3"/>
    <property type="match status" value="1"/>
</dbReference>
<evidence type="ECO:0000256" key="1">
    <source>
        <dbReference type="ARBA" id="ARBA00022490"/>
    </source>
</evidence>
<dbReference type="AlphaFoldDB" id="A0A1M5TGK3"/>
<evidence type="ECO:0000259" key="10">
    <source>
        <dbReference type="Pfam" id="PF05191"/>
    </source>
</evidence>
<keyword evidence="5 7" id="KW-0547">Nucleotide-binding</keyword>
<dbReference type="InterPro" id="IPR007862">
    <property type="entry name" value="Adenylate_kinase_lid-dom"/>
</dbReference>
<dbReference type="HAMAP" id="MF_00235">
    <property type="entry name" value="Adenylate_kinase_Adk"/>
    <property type="match status" value="1"/>
</dbReference>
<dbReference type="EMBL" id="FQXN01000005">
    <property type="protein sequence ID" value="SHH49882.1"/>
    <property type="molecule type" value="Genomic_DNA"/>
</dbReference>
<comment type="subcellular location">
    <subcellularLocation>
        <location evidence="7 9">Cytoplasm</location>
    </subcellularLocation>
</comment>